<sequence length="155" mass="17429">MKKLFNILGLLSLLIGMFSFMDFHSSMTKVDYNEANGVLKFTTKMSAPDLERVLKMDSKNGAFENAAKNYVNTNFSASVNNNPIRLTYTGSQVNGETVWVYFEATGIGNINSIKIKNTLLLNDFTNQINLVNIAYKGQQKTMTFQRGKEVNEVSF</sequence>
<dbReference type="Proteomes" id="UP000553459">
    <property type="component" value="Unassembled WGS sequence"/>
</dbReference>
<dbReference type="Pfam" id="PF20420">
    <property type="entry name" value="DUF6702"/>
    <property type="match status" value="1"/>
</dbReference>
<dbReference type="EMBL" id="JAAABJ010000641">
    <property type="protein sequence ID" value="NAW52005.1"/>
    <property type="molecule type" value="Genomic_DNA"/>
</dbReference>
<organism evidence="1 2">
    <name type="scientific">Elizabethkingia argenteiflava</name>
    <dbReference type="NCBI Taxonomy" id="2681556"/>
    <lineage>
        <taxon>Bacteria</taxon>
        <taxon>Pseudomonadati</taxon>
        <taxon>Bacteroidota</taxon>
        <taxon>Flavobacteriia</taxon>
        <taxon>Flavobacteriales</taxon>
        <taxon>Weeksellaceae</taxon>
        <taxon>Elizabethkingia</taxon>
    </lineage>
</organism>
<comment type="caution">
    <text evidence="1">The sequence shown here is derived from an EMBL/GenBank/DDBJ whole genome shotgun (WGS) entry which is preliminary data.</text>
</comment>
<keyword evidence="2" id="KW-1185">Reference proteome</keyword>
<accession>A0A845PWJ7</accession>
<gene>
    <name evidence="1" type="ORF">GNY06_11715</name>
</gene>
<dbReference type="InterPro" id="IPR046525">
    <property type="entry name" value="DUF6702"/>
</dbReference>
<evidence type="ECO:0000313" key="2">
    <source>
        <dbReference type="Proteomes" id="UP000553459"/>
    </source>
</evidence>
<reference evidence="1 2" key="1">
    <citation type="submission" date="2019-11" db="EMBL/GenBank/DDBJ databases">
        <title>Characterization of Elizabethkingia argenteiflava sp. nov., isolated from inner surface of Soybean Pods.</title>
        <authorList>
            <person name="Mo S."/>
        </authorList>
    </citation>
    <scope>NUCLEOTIDE SEQUENCE [LARGE SCALE GENOMIC DNA]</scope>
    <source>
        <strain evidence="1 2">YB22</strain>
    </source>
</reference>
<dbReference type="AlphaFoldDB" id="A0A845PWJ7"/>
<name>A0A845PWJ7_9FLAO</name>
<evidence type="ECO:0000313" key="1">
    <source>
        <dbReference type="EMBL" id="NAW52005.1"/>
    </source>
</evidence>
<proteinExistence type="predicted"/>
<protein>
    <submittedName>
        <fullName evidence="1">M penetrans family 1 protein</fullName>
    </submittedName>
</protein>
<dbReference type="RefSeq" id="WP_166520256.1">
    <property type="nucleotide sequence ID" value="NZ_JAAABJ010000641.1"/>
</dbReference>